<evidence type="ECO:0000313" key="2">
    <source>
        <dbReference type="EMBL" id="SDK73268.1"/>
    </source>
</evidence>
<sequence>MEDKRKNYPGYTHGEDELRATNEARTNSPESYEDGGMNAQDLQSSTSDGLTANQPMAETGQWKTAPDDLNPARRDQSESEWNERTDDYASREDASLGNQPAHGWDETRNDVNPTSTNRLDDRPGHVVGEGYNPTMSNAAQQSHYAEVAREASREAYEAKDPENTNPVGLHTSAHTEFIAGNNPEPEVFSAIFYNADRAEDAYRQLKNHGYREDEITVVMSKDTRERHYNDDRYHDPETDLGNRSLEGAGAGSAIGGTIGAIVGAIAAVGTSVILPGVGLVIAGPIAAGLAGAGAGGLAGGIIGALAGAGVPEEKAQVYETGIKEEGGILISFKPHGRSDAERFEREFRQIGGEHIHY</sequence>
<dbReference type="PANTHER" id="PTHR36109:SF2">
    <property type="entry name" value="MEMBRANE PROTEIN"/>
    <property type="match status" value="1"/>
</dbReference>
<evidence type="ECO:0000313" key="3">
    <source>
        <dbReference type="Proteomes" id="UP000198510"/>
    </source>
</evidence>
<dbReference type="RefSeq" id="WP_317042776.1">
    <property type="nucleotide sequence ID" value="NZ_FNFO01000003.1"/>
</dbReference>
<feature type="compositionally biased region" description="Basic and acidic residues" evidence="1">
    <location>
        <begin position="13"/>
        <end position="22"/>
    </location>
</feature>
<dbReference type="PANTHER" id="PTHR36109">
    <property type="entry name" value="MEMBRANE PROTEIN-RELATED"/>
    <property type="match status" value="1"/>
</dbReference>
<name>A0A1G9EB05_9BACT</name>
<accession>A0A1G9EB05</accession>
<dbReference type="STRING" id="1075417.SAMN05421823_103406"/>
<feature type="compositionally biased region" description="Basic and acidic residues" evidence="1">
    <location>
        <begin position="70"/>
        <end position="94"/>
    </location>
</feature>
<feature type="region of interest" description="Disordered" evidence="1">
    <location>
        <begin position="1"/>
        <end position="124"/>
    </location>
</feature>
<dbReference type="Proteomes" id="UP000198510">
    <property type="component" value="Unassembled WGS sequence"/>
</dbReference>
<keyword evidence="3" id="KW-1185">Reference proteome</keyword>
<dbReference type="EMBL" id="FNFO01000003">
    <property type="protein sequence ID" value="SDK73268.1"/>
    <property type="molecule type" value="Genomic_DNA"/>
</dbReference>
<dbReference type="AlphaFoldDB" id="A0A1G9EB05"/>
<evidence type="ECO:0008006" key="4">
    <source>
        <dbReference type="Google" id="ProtNLM"/>
    </source>
</evidence>
<organism evidence="2 3">
    <name type="scientific">Catalinimonas alkaloidigena</name>
    <dbReference type="NCBI Taxonomy" id="1075417"/>
    <lineage>
        <taxon>Bacteria</taxon>
        <taxon>Pseudomonadati</taxon>
        <taxon>Bacteroidota</taxon>
        <taxon>Cytophagia</taxon>
        <taxon>Cytophagales</taxon>
        <taxon>Catalimonadaceae</taxon>
        <taxon>Catalinimonas</taxon>
    </lineage>
</organism>
<gene>
    <name evidence="2" type="ORF">SAMN05421823_103406</name>
</gene>
<proteinExistence type="predicted"/>
<reference evidence="2 3" key="1">
    <citation type="submission" date="2016-10" db="EMBL/GenBank/DDBJ databases">
        <authorList>
            <person name="de Groot N.N."/>
        </authorList>
    </citation>
    <scope>NUCLEOTIDE SEQUENCE [LARGE SCALE GENOMIC DNA]</scope>
    <source>
        <strain evidence="2 3">DSM 25186</strain>
    </source>
</reference>
<evidence type="ECO:0000256" key="1">
    <source>
        <dbReference type="SAM" id="MobiDB-lite"/>
    </source>
</evidence>
<dbReference type="InterPro" id="IPR052948">
    <property type="entry name" value="Low_temp-induced_all0457"/>
</dbReference>
<feature type="compositionally biased region" description="Polar residues" evidence="1">
    <location>
        <begin position="40"/>
        <end position="56"/>
    </location>
</feature>
<protein>
    <recommendedName>
        <fullName evidence="4">Heat induced stress protein YflT</fullName>
    </recommendedName>
</protein>